<gene>
    <name evidence="1" type="ORF">L0M99_04495</name>
</gene>
<evidence type="ECO:0000313" key="1">
    <source>
        <dbReference type="EMBL" id="MCG4617755.1"/>
    </source>
</evidence>
<accession>A0AAJ1EXS9</accession>
<dbReference type="Proteomes" id="UP001200537">
    <property type="component" value="Unassembled WGS sequence"/>
</dbReference>
<organism evidence="1 2">
    <name type="scientific">Varibaculum cambriense</name>
    <dbReference type="NCBI Taxonomy" id="184870"/>
    <lineage>
        <taxon>Bacteria</taxon>
        <taxon>Bacillati</taxon>
        <taxon>Actinomycetota</taxon>
        <taxon>Actinomycetes</taxon>
        <taxon>Actinomycetales</taxon>
        <taxon>Actinomycetaceae</taxon>
        <taxon>Varibaculum</taxon>
    </lineage>
</organism>
<dbReference type="EMBL" id="JAKNHJ010000007">
    <property type="protein sequence ID" value="MCG4617755.1"/>
    <property type="molecule type" value="Genomic_DNA"/>
</dbReference>
<name>A0AAJ1EXS9_9ACTO</name>
<reference evidence="1" key="1">
    <citation type="submission" date="2022-01" db="EMBL/GenBank/DDBJ databases">
        <title>Collection of gut derived symbiotic bacterial strains cultured from healthy donors.</title>
        <authorList>
            <person name="Lin H."/>
            <person name="Kohout C."/>
            <person name="Waligurski E."/>
            <person name="Pamer E.G."/>
        </authorList>
    </citation>
    <scope>NUCLEOTIDE SEQUENCE</scope>
    <source>
        <strain evidence="1">DFI.7.46</strain>
    </source>
</reference>
<comment type="caution">
    <text evidence="1">The sequence shown here is derived from an EMBL/GenBank/DDBJ whole genome shotgun (WGS) entry which is preliminary data.</text>
</comment>
<sequence length="182" mass="21016">MSENEKPRVLKVWCGRRDEAHRNQKGGVRTPLAYIEPVRSGKPDNIPFSIDGVISCSLKVRSYWKLKTVGTKSTRPLRQLKRIHEEQEKNKAKFSNDVIDKTYKALWHAEHQRNSGLVMNYLPGKVILTCPVCDTTYFFLLFNDVAEWLDSQIGKSRYISAERLEILSDAMTNKLKEQHGTH</sequence>
<proteinExistence type="predicted"/>
<evidence type="ECO:0000313" key="2">
    <source>
        <dbReference type="Proteomes" id="UP001200537"/>
    </source>
</evidence>
<dbReference type="RefSeq" id="WP_024059846.1">
    <property type="nucleotide sequence ID" value="NZ_JAKNHJ010000007.1"/>
</dbReference>
<dbReference type="AlphaFoldDB" id="A0AAJ1EXS9"/>
<protein>
    <submittedName>
        <fullName evidence="1">Uncharacterized protein</fullName>
    </submittedName>
</protein>